<dbReference type="PROSITE" id="PS51186">
    <property type="entry name" value="GNAT"/>
    <property type="match status" value="1"/>
</dbReference>
<evidence type="ECO:0000259" key="1">
    <source>
        <dbReference type="PROSITE" id="PS51186"/>
    </source>
</evidence>
<keyword evidence="2" id="KW-0687">Ribonucleoprotein</keyword>
<dbReference type="Pfam" id="PF00583">
    <property type="entry name" value="Acetyltransf_1"/>
    <property type="match status" value="1"/>
</dbReference>
<dbReference type="Gene3D" id="3.40.630.30">
    <property type="match status" value="1"/>
</dbReference>
<dbReference type="GO" id="GO:0005840">
    <property type="term" value="C:ribosome"/>
    <property type="evidence" value="ECO:0007669"/>
    <property type="project" value="UniProtKB-KW"/>
</dbReference>
<keyword evidence="2" id="KW-0689">Ribosomal protein</keyword>
<dbReference type="InterPro" id="IPR050276">
    <property type="entry name" value="MshD_Acetyltransferase"/>
</dbReference>
<protein>
    <submittedName>
        <fullName evidence="2">60S ribosomal protein L10A</fullName>
    </submittedName>
</protein>
<evidence type="ECO:0000313" key="3">
    <source>
        <dbReference type="Proteomes" id="UP001521785"/>
    </source>
</evidence>
<keyword evidence="3" id="KW-1185">Reference proteome</keyword>
<dbReference type="EMBL" id="JAKJXO020000010">
    <property type="protein sequence ID" value="KAL1599768.1"/>
    <property type="molecule type" value="Genomic_DNA"/>
</dbReference>
<dbReference type="Proteomes" id="UP001521785">
    <property type="component" value="Unassembled WGS sequence"/>
</dbReference>
<sequence>MAAAPSYSIVRLPKSHNHPPTWKALIAKQKALRLQSLLTSPDSFSSTYEREIAFTDADWEARLRNPSAYTLIAVKSTASRTGNQRDDERRPDSDYLDGEWIGSVVLVGPEEEHESPFATFDIYALFVLPEARGKGVGGKLIESAASEAQTLTGGASKVLIRAAVASGNERVLKLYERAGFLETDIELEEGLGVEARVLIKEIEA</sequence>
<dbReference type="CDD" id="cd04301">
    <property type="entry name" value="NAT_SF"/>
    <property type="match status" value="1"/>
</dbReference>
<proteinExistence type="predicted"/>
<feature type="domain" description="N-acetyltransferase" evidence="1">
    <location>
        <begin position="52"/>
        <end position="203"/>
    </location>
</feature>
<dbReference type="InterPro" id="IPR016181">
    <property type="entry name" value="Acyl_CoA_acyltransferase"/>
</dbReference>
<evidence type="ECO:0000313" key="2">
    <source>
        <dbReference type="EMBL" id="KAL1599768.1"/>
    </source>
</evidence>
<dbReference type="PANTHER" id="PTHR43617">
    <property type="entry name" value="L-AMINO ACID N-ACETYLTRANSFERASE"/>
    <property type="match status" value="1"/>
</dbReference>
<name>A0ABR3R5Q5_9PLEO</name>
<accession>A0ABR3R5Q5</accession>
<dbReference type="InterPro" id="IPR000182">
    <property type="entry name" value="GNAT_dom"/>
</dbReference>
<organism evidence="2 3">
    <name type="scientific">Paraconiothyrium brasiliense</name>
    <dbReference type="NCBI Taxonomy" id="300254"/>
    <lineage>
        <taxon>Eukaryota</taxon>
        <taxon>Fungi</taxon>
        <taxon>Dikarya</taxon>
        <taxon>Ascomycota</taxon>
        <taxon>Pezizomycotina</taxon>
        <taxon>Dothideomycetes</taxon>
        <taxon>Pleosporomycetidae</taxon>
        <taxon>Pleosporales</taxon>
        <taxon>Massarineae</taxon>
        <taxon>Didymosphaeriaceae</taxon>
        <taxon>Paraconiothyrium</taxon>
    </lineage>
</organism>
<reference evidence="2 3" key="1">
    <citation type="submission" date="2024-02" db="EMBL/GenBank/DDBJ databases">
        <title>De novo assembly and annotation of 12 fungi associated with fruit tree decline syndrome in Ontario, Canada.</title>
        <authorList>
            <person name="Sulman M."/>
            <person name="Ellouze W."/>
            <person name="Ilyukhin E."/>
        </authorList>
    </citation>
    <scope>NUCLEOTIDE SEQUENCE [LARGE SCALE GENOMIC DNA]</scope>
    <source>
        <strain evidence="2 3">M42-189</strain>
    </source>
</reference>
<comment type="caution">
    <text evidence="2">The sequence shown here is derived from an EMBL/GenBank/DDBJ whole genome shotgun (WGS) entry which is preliminary data.</text>
</comment>
<dbReference type="SUPFAM" id="SSF55729">
    <property type="entry name" value="Acyl-CoA N-acyltransferases (Nat)"/>
    <property type="match status" value="1"/>
</dbReference>
<gene>
    <name evidence="2" type="primary">RPL10A_2</name>
    <name evidence="2" type="ORF">SLS60_007572</name>
</gene>